<dbReference type="GO" id="GO:0006046">
    <property type="term" value="P:N-acetylglucosamine catabolic process"/>
    <property type="evidence" value="ECO:0007669"/>
    <property type="project" value="UniProtKB-UniRule"/>
</dbReference>
<dbReference type="GO" id="GO:0019262">
    <property type="term" value="P:N-acetylneuraminate catabolic process"/>
    <property type="evidence" value="ECO:0007669"/>
    <property type="project" value="UniProtKB-UniRule"/>
</dbReference>
<dbReference type="PANTHER" id="PTHR11280">
    <property type="entry name" value="GLUCOSAMINE-6-PHOSPHATE ISOMERASE"/>
    <property type="match status" value="1"/>
</dbReference>
<comment type="similarity">
    <text evidence="4">Belongs to the glucosamine/galactosamine-6-phosphate isomerase family. NagB subfamily.</text>
</comment>
<dbReference type="PANTHER" id="PTHR11280:SF5">
    <property type="entry name" value="GLUCOSAMINE-6-PHOSPHATE ISOMERASE"/>
    <property type="match status" value="1"/>
</dbReference>
<evidence type="ECO:0000256" key="1">
    <source>
        <dbReference type="ARBA" id="ARBA00000644"/>
    </source>
</evidence>
<comment type="function">
    <text evidence="4">Catalyzes the reversible isomerization-deamination of glucosamine 6-phosphate (GlcN6P) to form fructose 6-phosphate (Fru6P) and ammonium ion.</text>
</comment>
<evidence type="ECO:0000256" key="2">
    <source>
        <dbReference type="ARBA" id="ARBA00022801"/>
    </source>
</evidence>
<dbReference type="AlphaFoldDB" id="A0A926ETA8"/>
<dbReference type="GO" id="GO:0005737">
    <property type="term" value="C:cytoplasm"/>
    <property type="evidence" value="ECO:0007669"/>
    <property type="project" value="TreeGrafter"/>
</dbReference>
<name>A0A926ETA8_9FIRM</name>
<dbReference type="PROSITE" id="PS01161">
    <property type="entry name" value="GLC_GALNAC_ISOMERASE"/>
    <property type="match status" value="1"/>
</dbReference>
<evidence type="ECO:0000256" key="3">
    <source>
        <dbReference type="ARBA" id="ARBA00023277"/>
    </source>
</evidence>
<feature type="active site" description="For ring-opening step" evidence="4">
    <location>
        <position position="143"/>
    </location>
</feature>
<reference evidence="6" key="1">
    <citation type="submission" date="2020-08" db="EMBL/GenBank/DDBJ databases">
        <title>Genome public.</title>
        <authorList>
            <person name="Liu C."/>
            <person name="Sun Q."/>
        </authorList>
    </citation>
    <scope>NUCLEOTIDE SEQUENCE</scope>
    <source>
        <strain evidence="6">NSJ-64</strain>
    </source>
</reference>
<evidence type="ECO:0000259" key="5">
    <source>
        <dbReference type="Pfam" id="PF01182"/>
    </source>
</evidence>
<dbReference type="Gene3D" id="3.40.50.1360">
    <property type="match status" value="1"/>
</dbReference>
<protein>
    <recommendedName>
        <fullName evidence="4">Glucosamine-6-phosphate deaminase</fullName>
        <ecNumber evidence="4">3.5.99.6</ecNumber>
    </recommendedName>
    <alternativeName>
        <fullName evidence="4">GlcN6P deaminase</fullName>
        <shortName evidence="4">GNPDA</shortName>
    </alternativeName>
    <alternativeName>
        <fullName evidence="4">Glucosamine-6-phosphate isomerase</fullName>
    </alternativeName>
</protein>
<gene>
    <name evidence="4 6" type="primary">nagB</name>
    <name evidence="6" type="ORF">H8705_10945</name>
</gene>
<evidence type="ECO:0000313" key="6">
    <source>
        <dbReference type="EMBL" id="MBC8586099.1"/>
    </source>
</evidence>
<dbReference type="InterPro" id="IPR037171">
    <property type="entry name" value="NagB/RpiA_transferase-like"/>
</dbReference>
<dbReference type="FunFam" id="3.40.50.1360:FF:000003">
    <property type="entry name" value="Glucosamine-6-phosphate deaminase"/>
    <property type="match status" value="1"/>
</dbReference>
<dbReference type="Proteomes" id="UP000623678">
    <property type="component" value="Unassembled WGS sequence"/>
</dbReference>
<dbReference type="GO" id="GO:0004342">
    <property type="term" value="F:glucosamine-6-phosphate deaminase activity"/>
    <property type="evidence" value="ECO:0007669"/>
    <property type="project" value="UniProtKB-UniRule"/>
</dbReference>
<feature type="active site" description="For ring-opening step" evidence="4">
    <location>
        <position position="136"/>
    </location>
</feature>
<dbReference type="InterPro" id="IPR018321">
    <property type="entry name" value="Glucosamine6P_isomerase_CS"/>
</dbReference>
<comment type="pathway">
    <text evidence="4">Amino-sugar metabolism; N-acetylneuraminate degradation; D-fructose 6-phosphate from N-acetylneuraminate: step 5/5.</text>
</comment>
<keyword evidence="3 4" id="KW-0119">Carbohydrate metabolism</keyword>
<evidence type="ECO:0000256" key="4">
    <source>
        <dbReference type="HAMAP-Rule" id="MF_01241"/>
    </source>
</evidence>
<dbReference type="InterPro" id="IPR004547">
    <property type="entry name" value="Glucosamine6P_isomerase"/>
</dbReference>
<comment type="caution">
    <text evidence="6">The sequence shown here is derived from an EMBL/GenBank/DDBJ whole genome shotgun (WGS) entry which is preliminary data.</text>
</comment>
<evidence type="ECO:0000313" key="7">
    <source>
        <dbReference type="Proteomes" id="UP000623678"/>
    </source>
</evidence>
<dbReference type="RefSeq" id="WP_262395823.1">
    <property type="nucleotide sequence ID" value="NZ_JACRTD010000008.1"/>
</dbReference>
<dbReference type="HAMAP" id="MF_01241">
    <property type="entry name" value="GlcN6P_deamin"/>
    <property type="match status" value="1"/>
</dbReference>
<dbReference type="CDD" id="cd01399">
    <property type="entry name" value="GlcN6P_deaminase"/>
    <property type="match status" value="1"/>
</dbReference>
<dbReference type="NCBIfam" id="TIGR00502">
    <property type="entry name" value="nagB"/>
    <property type="match status" value="1"/>
</dbReference>
<dbReference type="GO" id="GO:0042802">
    <property type="term" value="F:identical protein binding"/>
    <property type="evidence" value="ECO:0007669"/>
    <property type="project" value="TreeGrafter"/>
</dbReference>
<dbReference type="InterPro" id="IPR006148">
    <property type="entry name" value="Glc/Gal-6P_isomerase"/>
</dbReference>
<dbReference type="Pfam" id="PF01182">
    <property type="entry name" value="Glucosamine_iso"/>
    <property type="match status" value="1"/>
</dbReference>
<dbReference type="GO" id="GO:0006043">
    <property type="term" value="P:glucosamine catabolic process"/>
    <property type="evidence" value="ECO:0007669"/>
    <property type="project" value="TreeGrafter"/>
</dbReference>
<accession>A0A926ETA8</accession>
<keyword evidence="2 4" id="KW-0378">Hydrolase</keyword>
<sequence length="248" mass="28089">MKVKVFQDAQSIAEYTADQIQKLMKRKPECVLGLATGSTPVPTYREMIKRYEQGKLDFSQVKTYNLDEYLGLSKENSQSFYYFMWENLFSKINILKENTHLPSGTEADMESYCKVYEKQVEQSGGIDLQLLGIGNNGHIGFNEPEENFSQHVHIVSLTQETIQANKRFFENVQQVPRKAITMGIETIMKAEKIILIATGKAKAKAVYDTISGPVTPWCPASILQRHKDAEILLDLEAAALLKDENINC</sequence>
<dbReference type="SUPFAM" id="SSF100950">
    <property type="entry name" value="NagB/RpiA/CoA transferase-like"/>
    <property type="match status" value="1"/>
</dbReference>
<keyword evidence="7" id="KW-1185">Reference proteome</keyword>
<dbReference type="GO" id="GO:0005975">
    <property type="term" value="P:carbohydrate metabolic process"/>
    <property type="evidence" value="ECO:0007669"/>
    <property type="project" value="InterPro"/>
</dbReference>
<feature type="domain" description="Glucosamine/galactosamine-6-phosphate isomerase" evidence="5">
    <location>
        <begin position="9"/>
        <end position="226"/>
    </location>
</feature>
<dbReference type="EMBL" id="JACRTD010000008">
    <property type="protein sequence ID" value="MBC8586099.1"/>
    <property type="molecule type" value="Genomic_DNA"/>
</dbReference>
<organism evidence="6 7">
    <name type="scientific">Youxingia wuxianensis</name>
    <dbReference type="NCBI Taxonomy" id="2763678"/>
    <lineage>
        <taxon>Bacteria</taxon>
        <taxon>Bacillati</taxon>
        <taxon>Bacillota</taxon>
        <taxon>Clostridia</taxon>
        <taxon>Eubacteriales</taxon>
        <taxon>Oscillospiraceae</taxon>
        <taxon>Youxingia</taxon>
    </lineage>
</organism>
<feature type="active site" description="Proton acceptor; for ring-opening step" evidence="4">
    <location>
        <position position="138"/>
    </location>
</feature>
<comment type="catalytic activity">
    <reaction evidence="1 4">
        <text>alpha-D-glucosamine 6-phosphate + H2O = beta-D-fructose 6-phosphate + NH4(+)</text>
        <dbReference type="Rhea" id="RHEA:12172"/>
        <dbReference type="ChEBI" id="CHEBI:15377"/>
        <dbReference type="ChEBI" id="CHEBI:28938"/>
        <dbReference type="ChEBI" id="CHEBI:57634"/>
        <dbReference type="ChEBI" id="CHEBI:75989"/>
        <dbReference type="EC" id="3.5.99.6"/>
    </reaction>
</comment>
<dbReference type="EC" id="3.5.99.6" evidence="4"/>
<comment type="caution">
    <text evidence="4">Lacks conserved residue(s) required for the propagation of feature annotation.</text>
</comment>
<proteinExistence type="inferred from homology"/>
<feature type="active site" description="Proton acceptor; for enolization step" evidence="4">
    <location>
        <position position="67"/>
    </location>
</feature>